<proteinExistence type="predicted"/>
<comment type="caution">
    <text evidence="1">The sequence shown here is derived from an EMBL/GenBank/DDBJ whole genome shotgun (WGS) entry which is preliminary data.</text>
</comment>
<keyword evidence="2" id="KW-1185">Reference proteome</keyword>
<reference evidence="1 2" key="1">
    <citation type="submission" date="2019-07" db="EMBL/GenBank/DDBJ databases">
        <title>Description of 53C-WASEF.</title>
        <authorList>
            <person name="Pitt A."/>
            <person name="Hahn M.W."/>
        </authorList>
    </citation>
    <scope>NUCLEOTIDE SEQUENCE [LARGE SCALE GENOMIC DNA]</scope>
    <source>
        <strain evidence="1 2">53C-WASEF</strain>
    </source>
</reference>
<dbReference type="Proteomes" id="UP000315648">
    <property type="component" value="Unassembled WGS sequence"/>
</dbReference>
<evidence type="ECO:0000313" key="1">
    <source>
        <dbReference type="EMBL" id="TSJ76598.1"/>
    </source>
</evidence>
<name>A0A556QIY5_9BACT</name>
<gene>
    <name evidence="1" type="ORF">FPL22_10735</name>
</gene>
<evidence type="ECO:0000313" key="2">
    <source>
        <dbReference type="Proteomes" id="UP000315648"/>
    </source>
</evidence>
<protein>
    <submittedName>
        <fullName evidence="1">Uncharacterized protein</fullName>
    </submittedName>
</protein>
<sequence>MPSSLIHFVLIHHGAAGRPDEPRVLHFGVDSDAGRGSTATTPVHLLVMDVRRMNPACVKAALAEVTHLRRSPGIKHGVLVCDIPLLPLVLGAMRAGLRDIIHEPLTARQVLQLLRVATPGHRACARQISTLAALLRTLTSADKPASPSACVARREYALNQRAEQLAHTETRLTLERAALEDREQKLRAGTRRLERDFAALQSDSDLARPKRTAIPSTPTATPFTATPFSAPPFATDLQAIATQLAERANALDIRERMLQEMENLLLAQVAAPQAAGW</sequence>
<dbReference type="AlphaFoldDB" id="A0A556QIY5"/>
<organism evidence="1 2">
    <name type="scientific">Rariglobus hedericola</name>
    <dbReference type="NCBI Taxonomy" id="2597822"/>
    <lineage>
        <taxon>Bacteria</taxon>
        <taxon>Pseudomonadati</taxon>
        <taxon>Verrucomicrobiota</taxon>
        <taxon>Opitutia</taxon>
        <taxon>Opitutales</taxon>
        <taxon>Opitutaceae</taxon>
        <taxon>Rariglobus</taxon>
    </lineage>
</organism>
<dbReference type="EMBL" id="VMBG01000002">
    <property type="protein sequence ID" value="TSJ76598.1"/>
    <property type="molecule type" value="Genomic_DNA"/>
</dbReference>
<dbReference type="RefSeq" id="WP_144230355.1">
    <property type="nucleotide sequence ID" value="NZ_CBCRVV010000035.1"/>
</dbReference>
<accession>A0A556QIY5</accession>